<organism evidence="4">
    <name type="scientific">hydrothermal vent metagenome</name>
    <dbReference type="NCBI Taxonomy" id="652676"/>
    <lineage>
        <taxon>unclassified sequences</taxon>
        <taxon>metagenomes</taxon>
        <taxon>ecological metagenomes</taxon>
    </lineage>
</organism>
<dbReference type="InterPro" id="IPR006108">
    <property type="entry name" value="3HC_DH_C"/>
</dbReference>
<dbReference type="PANTHER" id="PTHR48075">
    <property type="entry name" value="3-HYDROXYACYL-COA DEHYDROGENASE FAMILY PROTEIN"/>
    <property type="match status" value="1"/>
</dbReference>
<dbReference type="EC" id="1.1.1.157" evidence="4"/>
<name>A0A3B0UXL9_9ZZZZ</name>
<gene>
    <name evidence="4" type="ORF">MNBD_CHLOROFLEXI01-2158</name>
</gene>
<reference evidence="4" key="1">
    <citation type="submission" date="2018-06" db="EMBL/GenBank/DDBJ databases">
        <authorList>
            <person name="Zhirakovskaya E."/>
        </authorList>
    </citation>
    <scope>NUCLEOTIDE SEQUENCE</scope>
</reference>
<protein>
    <submittedName>
        <fullName evidence="4">3-hydroxybutyryl-CoA dehydrogenase 3-hydroxyacyl-CoA dehydrogenase</fullName>
        <ecNumber evidence="4">1.1.1.157</ecNumber>
        <ecNumber evidence="4">1.1.1.35</ecNumber>
    </submittedName>
</protein>
<dbReference type="EMBL" id="UOEU01000402">
    <property type="protein sequence ID" value="VAW32883.1"/>
    <property type="molecule type" value="Genomic_DNA"/>
</dbReference>
<proteinExistence type="predicted"/>
<dbReference type="SUPFAM" id="SSF51735">
    <property type="entry name" value="NAD(P)-binding Rossmann-fold domains"/>
    <property type="match status" value="1"/>
</dbReference>
<dbReference type="GO" id="GO:0008691">
    <property type="term" value="F:3-hydroxybutyryl-CoA dehydrogenase activity"/>
    <property type="evidence" value="ECO:0007669"/>
    <property type="project" value="UniProtKB-EC"/>
</dbReference>
<evidence type="ECO:0000256" key="1">
    <source>
        <dbReference type="ARBA" id="ARBA00023002"/>
    </source>
</evidence>
<accession>A0A3B0UXL9</accession>
<dbReference type="AlphaFoldDB" id="A0A3B0UXL9"/>
<sequence>MKVVIAGESPFVEQMGQLCTQAGHKTILYLVEDFPSALRSGYAMPDAAGVDVAIELHNESAAAKEELLAALGGFIPPDALLLASALATSTTQAAAWVPKPDRVVGFGILPPLHKEAGMIELAAGLQTAVSSLDRAQKFVEGLGYETAVVADGPGLVRARTVCCLINEAASGLLEGIATPADIDQAMRLGTNYPYGPLEWADYIGLDTVLGVMNGLFSEWGEDRYRPSPLIKRMVLAGKIGRKSGEGFFNYES</sequence>
<dbReference type="GO" id="GO:0070403">
    <property type="term" value="F:NAD+ binding"/>
    <property type="evidence" value="ECO:0007669"/>
    <property type="project" value="InterPro"/>
</dbReference>
<evidence type="ECO:0000313" key="4">
    <source>
        <dbReference type="EMBL" id="VAW32883.1"/>
    </source>
</evidence>
<dbReference type="Gene3D" id="3.40.50.720">
    <property type="entry name" value="NAD(P)-binding Rossmann-like Domain"/>
    <property type="match status" value="1"/>
</dbReference>
<evidence type="ECO:0000259" key="2">
    <source>
        <dbReference type="Pfam" id="PF00725"/>
    </source>
</evidence>
<dbReference type="Pfam" id="PF00725">
    <property type="entry name" value="3HCDH"/>
    <property type="match status" value="1"/>
</dbReference>
<dbReference type="SUPFAM" id="SSF48179">
    <property type="entry name" value="6-phosphogluconate dehydrogenase C-terminal domain-like"/>
    <property type="match status" value="1"/>
</dbReference>
<dbReference type="InterPro" id="IPR008927">
    <property type="entry name" value="6-PGluconate_DH-like_C_sf"/>
</dbReference>
<keyword evidence="1 4" id="KW-0560">Oxidoreductase</keyword>
<dbReference type="InterPro" id="IPR036291">
    <property type="entry name" value="NAD(P)-bd_dom_sf"/>
</dbReference>
<dbReference type="Pfam" id="PF02737">
    <property type="entry name" value="3HCDH_N"/>
    <property type="match status" value="1"/>
</dbReference>
<evidence type="ECO:0000259" key="3">
    <source>
        <dbReference type="Pfam" id="PF02737"/>
    </source>
</evidence>
<dbReference type="InterPro" id="IPR006176">
    <property type="entry name" value="3-OHacyl-CoA_DH_NAD-bd"/>
</dbReference>
<dbReference type="GO" id="GO:0006631">
    <property type="term" value="P:fatty acid metabolic process"/>
    <property type="evidence" value="ECO:0007669"/>
    <property type="project" value="InterPro"/>
</dbReference>
<feature type="domain" description="3-hydroxyacyl-CoA dehydrogenase C-terminal" evidence="2">
    <location>
        <begin position="155"/>
        <end position="250"/>
    </location>
</feature>
<dbReference type="Gene3D" id="1.10.1040.10">
    <property type="entry name" value="N-(1-d-carboxylethyl)-l-norvaline Dehydrogenase, domain 2"/>
    <property type="match status" value="1"/>
</dbReference>
<dbReference type="EC" id="1.1.1.35" evidence="4"/>
<dbReference type="PANTHER" id="PTHR48075:SF5">
    <property type="entry name" value="3-HYDROXYBUTYRYL-COA DEHYDROGENASE"/>
    <property type="match status" value="1"/>
</dbReference>
<dbReference type="InterPro" id="IPR013328">
    <property type="entry name" value="6PGD_dom2"/>
</dbReference>
<feature type="domain" description="3-hydroxyacyl-CoA dehydrogenase NAD binding" evidence="3">
    <location>
        <begin position="43"/>
        <end position="151"/>
    </location>
</feature>
<dbReference type="GO" id="GO:0003857">
    <property type="term" value="F:(3S)-3-hydroxyacyl-CoA dehydrogenase (NAD+) activity"/>
    <property type="evidence" value="ECO:0007669"/>
    <property type="project" value="UniProtKB-EC"/>
</dbReference>